<evidence type="ECO:0000313" key="3">
    <source>
        <dbReference type="Proteomes" id="UP000188342"/>
    </source>
</evidence>
<evidence type="ECO:0000313" key="2">
    <source>
        <dbReference type="EMBL" id="SJN42839.1"/>
    </source>
</evidence>
<feature type="region of interest" description="Disordered" evidence="1">
    <location>
        <begin position="44"/>
        <end position="64"/>
    </location>
</feature>
<dbReference type="Proteomes" id="UP000188342">
    <property type="component" value="Unassembled WGS sequence"/>
</dbReference>
<dbReference type="EMBL" id="FUKQ01000049">
    <property type="protein sequence ID" value="SJN42839.1"/>
    <property type="molecule type" value="Genomic_DNA"/>
</dbReference>
<reference evidence="2 3" key="1">
    <citation type="submission" date="2017-02" db="EMBL/GenBank/DDBJ databases">
        <authorList>
            <person name="Peterson S.W."/>
        </authorList>
    </citation>
    <scope>NUCLEOTIDE SEQUENCE [LARGE SCALE GENOMIC DNA]</scope>
    <source>
        <strain evidence="2 3">LSP_Lj1</strain>
    </source>
</reference>
<proteinExistence type="predicted"/>
<accession>A0A1R4KEV8</accession>
<organism evidence="2 3">
    <name type="scientific">Luteococcus japonicus LSP_Lj1</name>
    <dbReference type="NCBI Taxonomy" id="1255658"/>
    <lineage>
        <taxon>Bacteria</taxon>
        <taxon>Bacillati</taxon>
        <taxon>Actinomycetota</taxon>
        <taxon>Actinomycetes</taxon>
        <taxon>Propionibacteriales</taxon>
        <taxon>Propionibacteriaceae</taxon>
        <taxon>Luteococcus</taxon>
    </lineage>
</organism>
<keyword evidence="3" id="KW-1185">Reference proteome</keyword>
<dbReference type="AlphaFoldDB" id="A0A1R4KEV8"/>
<name>A0A1R4KEV8_9ACTN</name>
<protein>
    <submittedName>
        <fullName evidence="2">Uncharacterized protein</fullName>
    </submittedName>
</protein>
<dbReference type="STRING" id="1255658.FM114_13810"/>
<sequence>MWCPHAECDAAVVGERAHSIQVRLLSHENPTFRARHLRIHRRGQTTGRWNRSSSVRVCAKSQNS</sequence>
<evidence type="ECO:0000256" key="1">
    <source>
        <dbReference type="SAM" id="MobiDB-lite"/>
    </source>
</evidence>
<gene>
    <name evidence="2" type="ORF">FM114_13810</name>
</gene>